<dbReference type="NCBIfam" id="NF002972">
    <property type="entry name" value="PRK03657.1"/>
    <property type="match status" value="1"/>
</dbReference>
<feature type="domain" description="CinA C-terminal" evidence="1">
    <location>
        <begin position="19"/>
        <end position="170"/>
    </location>
</feature>
<keyword evidence="2" id="KW-0413">Isomerase</keyword>
<dbReference type="AlphaFoldDB" id="A0A482PWY5"/>
<reference evidence="2" key="1">
    <citation type="submission" date="2019-03" db="EMBL/GenBank/DDBJ databases">
        <title>Complete genome sequence of enteropathogenic Citrobacter rodentium strain DBS100.</title>
        <authorList>
            <person name="Popov G."/>
            <person name="Fiebig A."/>
            <person name="Shideler S."/>
            <person name="Coombes B."/>
            <person name="Savchenko A."/>
        </authorList>
    </citation>
    <scope>NUCLEOTIDE SEQUENCE</scope>
    <source>
        <strain evidence="2">DBS100</strain>
    </source>
</reference>
<dbReference type="NCBIfam" id="TIGR00199">
    <property type="entry name" value="PncC_domain"/>
    <property type="match status" value="1"/>
</dbReference>
<dbReference type="InterPro" id="IPR036653">
    <property type="entry name" value="CinA-like_C"/>
</dbReference>
<evidence type="ECO:0000259" key="1">
    <source>
        <dbReference type="Pfam" id="PF02464"/>
    </source>
</evidence>
<name>A0A482PWY5_CITRO</name>
<dbReference type="SUPFAM" id="SSF142433">
    <property type="entry name" value="CinA-like"/>
    <property type="match status" value="1"/>
</dbReference>
<dbReference type="OMA" id="CFAWAFR"/>
<accession>A0A482PWY5</accession>
<dbReference type="RefSeq" id="WP_012905753.1">
    <property type="nucleotide sequence ID" value="NZ_CAJTBI010000001.1"/>
</dbReference>
<dbReference type="Gene3D" id="3.90.950.20">
    <property type="entry name" value="CinA-like"/>
    <property type="match status" value="1"/>
</dbReference>
<evidence type="ECO:0000313" key="2">
    <source>
        <dbReference type="EMBL" id="QBY31954.1"/>
    </source>
</evidence>
<dbReference type="Pfam" id="PF02464">
    <property type="entry name" value="CinA"/>
    <property type="match status" value="1"/>
</dbReference>
<dbReference type="EMBL" id="CP038008">
    <property type="protein sequence ID" value="QBY31954.1"/>
    <property type="molecule type" value="Genomic_DNA"/>
</dbReference>
<gene>
    <name evidence="2" type="ORF">E2R62_03990</name>
</gene>
<sequence length="175" mass="18505">MKIPQHKVVTLQDNTAIDTLTNALGTLLTERGLRLTTAESCTGGKLASALCASSDTPEFYGVGFITFTNEAKSLILGVQKSTLDIHTAVSEAVVAEMAVGAQKHARVDVSIAVSGYGGPEGGEDGTPPGTVWFALAIHDTVYTVMQHFVGECEEVLDQAVRFAVAQLLALLRDEK</sequence>
<protein>
    <submittedName>
        <fullName evidence="2">2-oxo-tetronate isomerase</fullName>
    </submittedName>
</protein>
<dbReference type="GO" id="GO:0016853">
    <property type="term" value="F:isomerase activity"/>
    <property type="evidence" value="ECO:0007669"/>
    <property type="project" value="UniProtKB-KW"/>
</dbReference>
<dbReference type="InterPro" id="IPR008136">
    <property type="entry name" value="CinA_C"/>
</dbReference>
<organism evidence="2">
    <name type="scientific">Citrobacter rodentium</name>
    <dbReference type="NCBI Taxonomy" id="67825"/>
    <lineage>
        <taxon>Bacteria</taxon>
        <taxon>Pseudomonadati</taxon>
        <taxon>Pseudomonadota</taxon>
        <taxon>Gammaproteobacteria</taxon>
        <taxon>Enterobacterales</taxon>
        <taxon>Enterobacteriaceae</taxon>
        <taxon>Citrobacter</taxon>
    </lineage>
</organism>
<proteinExistence type="predicted"/>